<reference evidence="1 2" key="1">
    <citation type="submission" date="2024-08" db="EMBL/GenBank/DDBJ databases">
        <authorList>
            <person name="Ishaq N."/>
        </authorList>
    </citation>
    <scope>NUCLEOTIDE SEQUENCE [LARGE SCALE GENOMIC DNA]</scope>
    <source>
        <strain evidence="1 2">DSM 18651</strain>
    </source>
</reference>
<organism evidence="1 2">
    <name type="scientific">Microbulbifer epialgicus</name>
    <dbReference type="NCBI Taxonomy" id="393907"/>
    <lineage>
        <taxon>Bacteria</taxon>
        <taxon>Pseudomonadati</taxon>
        <taxon>Pseudomonadota</taxon>
        <taxon>Gammaproteobacteria</taxon>
        <taxon>Cellvibrionales</taxon>
        <taxon>Microbulbiferaceae</taxon>
        <taxon>Microbulbifer</taxon>
    </lineage>
</organism>
<name>A0ABV4NUD1_9GAMM</name>
<dbReference type="Proteomes" id="UP001569428">
    <property type="component" value="Unassembled WGS sequence"/>
</dbReference>
<protein>
    <recommendedName>
        <fullName evidence="3">Esterase-like activity of phytase</fullName>
    </recommendedName>
</protein>
<keyword evidence="2" id="KW-1185">Reference proteome</keyword>
<gene>
    <name evidence="1" type="ORF">ACCI49_00835</name>
</gene>
<dbReference type="RefSeq" id="WP_371837067.1">
    <property type="nucleotide sequence ID" value="NZ_JBGMEK010000001.1"/>
</dbReference>
<proteinExistence type="predicted"/>
<comment type="caution">
    <text evidence="1">The sequence shown here is derived from an EMBL/GenBank/DDBJ whole genome shotgun (WGS) entry which is preliminary data.</text>
</comment>
<evidence type="ECO:0008006" key="3">
    <source>
        <dbReference type="Google" id="ProtNLM"/>
    </source>
</evidence>
<accession>A0ABV4NUD1</accession>
<evidence type="ECO:0000313" key="1">
    <source>
        <dbReference type="EMBL" id="MFA0809449.1"/>
    </source>
</evidence>
<dbReference type="EMBL" id="JBGMEK010000001">
    <property type="protein sequence ID" value="MFA0809449.1"/>
    <property type="molecule type" value="Genomic_DNA"/>
</dbReference>
<evidence type="ECO:0000313" key="2">
    <source>
        <dbReference type="Proteomes" id="UP001569428"/>
    </source>
</evidence>
<sequence>MIKTHHIVFGLVLTYCSFTSANEKSLDFEAGYIVDGISKLQPSGLTECEGRLVFVSDKHESEVFELALTKKGIAQAKVWKTIDNIPNPPEQKFGWWMEGKRFLAEVLGLTGGADWEGVACDDQGNLFLASEYYFSLLKVDLTGNKEWLVEDLYSKGREFGLFEKDNAYIEGVMIGENGILLADEREPRGFVSIKNDIMSFYAQPGTHLSEENLPYDYTGLDEYKGEIIALERNHYKVCKLSKDFKGNTCYSFRDVANSSNWGYVTGRYGLAEGLAVTDDFLWIIFDNNGDYRKANPEDSRSTLLKFKNPF</sequence>